<evidence type="ECO:0000313" key="2">
    <source>
        <dbReference type="EMBL" id="MBB6033608.1"/>
    </source>
</evidence>
<dbReference type="CDD" id="cd00093">
    <property type="entry name" value="HTH_XRE"/>
    <property type="match status" value="1"/>
</dbReference>
<dbReference type="Gene3D" id="1.10.260.40">
    <property type="entry name" value="lambda repressor-like DNA-binding domains"/>
    <property type="match status" value="1"/>
</dbReference>
<dbReference type="AlphaFoldDB" id="A0A841FIE6"/>
<reference evidence="2 3" key="1">
    <citation type="submission" date="2020-08" db="EMBL/GenBank/DDBJ databases">
        <title>Genomic Encyclopedia of Type Strains, Phase IV (KMG-IV): sequencing the most valuable type-strain genomes for metagenomic binning, comparative biology and taxonomic classification.</title>
        <authorList>
            <person name="Goeker M."/>
        </authorList>
    </citation>
    <scope>NUCLEOTIDE SEQUENCE [LARGE SCALE GENOMIC DNA]</scope>
    <source>
        <strain evidence="2 3">YIM 65646</strain>
    </source>
</reference>
<dbReference type="EMBL" id="JACHGT010000003">
    <property type="protein sequence ID" value="MBB6033608.1"/>
    <property type="molecule type" value="Genomic_DNA"/>
</dbReference>
<feature type="domain" description="HTH cro/C1-type" evidence="1">
    <location>
        <begin position="19"/>
        <end position="74"/>
    </location>
</feature>
<dbReference type="InterPro" id="IPR043917">
    <property type="entry name" value="DUF5753"/>
</dbReference>
<dbReference type="InterPro" id="IPR010982">
    <property type="entry name" value="Lambda_DNA-bd_dom_sf"/>
</dbReference>
<dbReference type="SUPFAM" id="SSF47413">
    <property type="entry name" value="lambda repressor-like DNA-binding domains"/>
    <property type="match status" value="1"/>
</dbReference>
<gene>
    <name evidence="2" type="ORF">HNR73_001458</name>
</gene>
<accession>A0A841FIE6</accession>
<proteinExistence type="predicted"/>
<dbReference type="RefSeq" id="WP_184786502.1">
    <property type="nucleotide sequence ID" value="NZ_BONT01000014.1"/>
</dbReference>
<dbReference type="GO" id="GO:0003677">
    <property type="term" value="F:DNA binding"/>
    <property type="evidence" value="ECO:0007669"/>
    <property type="project" value="InterPro"/>
</dbReference>
<dbReference type="InterPro" id="IPR001387">
    <property type="entry name" value="Cro/C1-type_HTH"/>
</dbReference>
<protein>
    <submittedName>
        <fullName evidence="2">Transcriptional regulator with XRE-family HTH domain</fullName>
    </submittedName>
</protein>
<dbReference type="Pfam" id="PF19054">
    <property type="entry name" value="DUF5753"/>
    <property type="match status" value="1"/>
</dbReference>
<organism evidence="2 3">
    <name type="scientific">Phytomonospora endophytica</name>
    <dbReference type="NCBI Taxonomy" id="714109"/>
    <lineage>
        <taxon>Bacteria</taxon>
        <taxon>Bacillati</taxon>
        <taxon>Actinomycetota</taxon>
        <taxon>Actinomycetes</taxon>
        <taxon>Micromonosporales</taxon>
        <taxon>Micromonosporaceae</taxon>
        <taxon>Phytomonospora</taxon>
    </lineage>
</organism>
<dbReference type="SMART" id="SM00530">
    <property type="entry name" value="HTH_XRE"/>
    <property type="match status" value="1"/>
</dbReference>
<evidence type="ECO:0000313" key="3">
    <source>
        <dbReference type="Proteomes" id="UP000548476"/>
    </source>
</evidence>
<evidence type="ECO:0000259" key="1">
    <source>
        <dbReference type="PROSITE" id="PS50943"/>
    </source>
</evidence>
<keyword evidence="3" id="KW-1185">Reference proteome</keyword>
<name>A0A841FIE6_9ACTN</name>
<dbReference type="Pfam" id="PF13560">
    <property type="entry name" value="HTH_31"/>
    <property type="match status" value="1"/>
</dbReference>
<sequence>MAPAKPTTTMRAGWLAARFKALRDSRGLKGSDVADYIGKTQGTVSKLENGEFPLTGDTILQLMDLYGVNDLKERNELLQLSEEVAQRGWWDGYASLLGSNFADYVWMESRADAMHLLDINNVPGLLQVPAYAAALIGRGPQSGDEFQVRRLIEARLLRREQLSRPHPPHVRFLIHEGALHQEVGEPGVMKGQLEYLLTAMKRTNLEIRVIPLRAWSHTAATVGGGFTAFELPVPFPNVVAVETPAGAIYVEGPDIDSFTDSYNAIWADALSASKTEALIAQLAKDAAT</sequence>
<comment type="caution">
    <text evidence="2">The sequence shown here is derived from an EMBL/GenBank/DDBJ whole genome shotgun (WGS) entry which is preliminary data.</text>
</comment>
<dbReference type="PROSITE" id="PS50943">
    <property type="entry name" value="HTH_CROC1"/>
    <property type="match status" value="1"/>
</dbReference>
<dbReference type="Proteomes" id="UP000548476">
    <property type="component" value="Unassembled WGS sequence"/>
</dbReference>